<gene>
    <name evidence="1" type="ORF">A6A05_08290</name>
</gene>
<dbReference type="AlphaFoldDB" id="A0A178MZE0"/>
<evidence type="ECO:0000313" key="1">
    <source>
        <dbReference type="EMBL" id="OAN55743.1"/>
    </source>
</evidence>
<dbReference type="InterPro" id="IPR005358">
    <property type="entry name" value="Puta_zinc/iron-chelating_dom"/>
</dbReference>
<organism evidence="1 2">
    <name type="scientific">Magnetospirillum moscoviense</name>
    <dbReference type="NCBI Taxonomy" id="1437059"/>
    <lineage>
        <taxon>Bacteria</taxon>
        <taxon>Pseudomonadati</taxon>
        <taxon>Pseudomonadota</taxon>
        <taxon>Alphaproteobacteria</taxon>
        <taxon>Rhodospirillales</taxon>
        <taxon>Rhodospirillaceae</taxon>
        <taxon>Magnetospirillum</taxon>
    </lineage>
</organism>
<dbReference type="EMBL" id="LWQU01000095">
    <property type="protein sequence ID" value="OAN55743.1"/>
    <property type="molecule type" value="Genomic_DNA"/>
</dbReference>
<protein>
    <submittedName>
        <fullName evidence="1">Uncharacterized protein</fullName>
    </submittedName>
</protein>
<comment type="caution">
    <text evidence="1">The sequence shown here is derived from an EMBL/GenBank/DDBJ whole genome shotgun (WGS) entry which is preliminary data.</text>
</comment>
<accession>A0A178MZE0</accession>
<dbReference type="STRING" id="1437059.A6A05_08290"/>
<dbReference type="Pfam" id="PF03692">
    <property type="entry name" value="CxxCxxCC"/>
    <property type="match status" value="1"/>
</dbReference>
<dbReference type="RefSeq" id="WP_068497918.1">
    <property type="nucleotide sequence ID" value="NZ_LWQU01000095.1"/>
</dbReference>
<dbReference type="Proteomes" id="UP000078543">
    <property type="component" value="Unassembled WGS sequence"/>
</dbReference>
<proteinExistence type="predicted"/>
<evidence type="ECO:0000313" key="2">
    <source>
        <dbReference type="Proteomes" id="UP000078543"/>
    </source>
</evidence>
<sequence>MAGTATFGDIQERARAEAAKALGKGLPAAARAVIRLADSIAAEAAREPAVAQALAGAACAKGCHWCCHQVVGITAAEEELVLAAVEALAPDIRARVRARQAQAECRLRALPVEKWQAARVPCPLLDDQACAIHAARPLPCRAVLSADAAACRAWHDGDEGARIPLVAVQRGIYSHAQAGLAQALGEAGMPPEPMALTEALALAFH</sequence>
<reference evidence="1 2" key="1">
    <citation type="submission" date="2016-04" db="EMBL/GenBank/DDBJ databases">
        <title>Draft genome sequence of freshwater magnetotactic bacteria Magnetospirillum marisnigri SP-1 and Magnetospirillum moscoviense BB-1.</title>
        <authorList>
            <person name="Koziaeva V."/>
            <person name="Dziuba M.V."/>
            <person name="Ivanov T.M."/>
            <person name="Kuznetsov B."/>
            <person name="Grouzdev D.S."/>
        </authorList>
    </citation>
    <scope>NUCLEOTIDE SEQUENCE [LARGE SCALE GENOMIC DNA]</scope>
    <source>
        <strain evidence="1 2">BB-1</strain>
    </source>
</reference>
<keyword evidence="2" id="KW-1185">Reference proteome</keyword>
<name>A0A178MZE0_9PROT</name>